<reference evidence="7 8" key="1">
    <citation type="submission" date="2011-08" db="EMBL/GenBank/DDBJ databases">
        <authorList>
            <person name="Weinstock G."/>
            <person name="Sodergren E."/>
            <person name="Clifton S."/>
            <person name="Fulton L."/>
            <person name="Fulton B."/>
            <person name="Courtney L."/>
            <person name="Fronick C."/>
            <person name="Harrison M."/>
            <person name="Strong C."/>
            <person name="Farmer C."/>
            <person name="Delahaunty K."/>
            <person name="Markovic C."/>
            <person name="Hall O."/>
            <person name="Minx P."/>
            <person name="Tomlinson C."/>
            <person name="Mitreva M."/>
            <person name="Hou S."/>
            <person name="Chen J."/>
            <person name="Wollam A."/>
            <person name="Pepin K.H."/>
            <person name="Johnson M."/>
            <person name="Bhonagiri V."/>
            <person name="Zhang X."/>
            <person name="Suruliraj S."/>
            <person name="Warren W."/>
            <person name="Chinwalla A."/>
            <person name="Mardis E.R."/>
            <person name="Wilson R.K."/>
        </authorList>
    </citation>
    <scope>NUCLEOTIDE SEQUENCE [LARGE SCALE GENOMIC DNA]</scope>
    <source>
        <strain evidence="7 8">F0432</strain>
    </source>
</reference>
<dbReference type="GO" id="GO:0003735">
    <property type="term" value="F:structural constituent of ribosome"/>
    <property type="evidence" value="ECO:0007669"/>
    <property type="project" value="InterPro"/>
</dbReference>
<dbReference type="Proteomes" id="UP000004750">
    <property type="component" value="Unassembled WGS sequence"/>
</dbReference>
<dbReference type="Pfam" id="PF00318">
    <property type="entry name" value="Ribosomal_S2"/>
    <property type="match status" value="1"/>
</dbReference>
<dbReference type="GO" id="GO:0006412">
    <property type="term" value="P:translation"/>
    <property type="evidence" value="ECO:0007669"/>
    <property type="project" value="UniProtKB-UniRule"/>
</dbReference>
<dbReference type="AlphaFoldDB" id="G9ZGJ6"/>
<proteinExistence type="inferred from homology"/>
<evidence type="ECO:0000256" key="4">
    <source>
        <dbReference type="ARBA" id="ARBA00035256"/>
    </source>
</evidence>
<accession>G9ZGJ6</accession>
<evidence type="ECO:0000256" key="5">
    <source>
        <dbReference type="HAMAP-Rule" id="MF_00291"/>
    </source>
</evidence>
<dbReference type="NCBIfam" id="TIGR01011">
    <property type="entry name" value="rpsB_bact"/>
    <property type="match status" value="1"/>
</dbReference>
<dbReference type="SUPFAM" id="SSF52313">
    <property type="entry name" value="Ribosomal protein S2"/>
    <property type="match status" value="1"/>
</dbReference>
<dbReference type="CDD" id="cd01425">
    <property type="entry name" value="RPS2"/>
    <property type="match status" value="1"/>
</dbReference>
<dbReference type="InterPro" id="IPR018130">
    <property type="entry name" value="Ribosomal_uS2_CS"/>
</dbReference>
<dbReference type="PROSITE" id="PS00963">
    <property type="entry name" value="RIBOSOMAL_S2_2"/>
    <property type="match status" value="1"/>
</dbReference>
<dbReference type="HAMAP" id="MF_00291_B">
    <property type="entry name" value="Ribosomal_uS2_B"/>
    <property type="match status" value="1"/>
</dbReference>
<evidence type="ECO:0000313" key="7">
    <source>
        <dbReference type="EMBL" id="EHM53147.1"/>
    </source>
</evidence>
<dbReference type="PROSITE" id="PS00962">
    <property type="entry name" value="RIBOSOMAL_S2_1"/>
    <property type="match status" value="1"/>
</dbReference>
<dbReference type="RefSeq" id="WP_006985899.1">
    <property type="nucleotide sequence ID" value="NZ_JH417938.1"/>
</dbReference>
<keyword evidence="3 5" id="KW-0687">Ribonucleoprotein</keyword>
<evidence type="ECO:0000256" key="3">
    <source>
        <dbReference type="ARBA" id="ARBA00023274"/>
    </source>
</evidence>
<dbReference type="Gene3D" id="1.10.287.610">
    <property type="entry name" value="Helix hairpin bin"/>
    <property type="match status" value="1"/>
</dbReference>
<dbReference type="PANTHER" id="PTHR12534:SF0">
    <property type="entry name" value="SMALL RIBOSOMAL SUBUNIT PROTEIN US2M"/>
    <property type="match status" value="1"/>
</dbReference>
<dbReference type="Gene3D" id="3.40.50.10490">
    <property type="entry name" value="Glucose-6-phosphate isomerase like protein, domain 1"/>
    <property type="match status" value="1"/>
</dbReference>
<dbReference type="FunFam" id="1.10.287.610:FF:000001">
    <property type="entry name" value="30S ribosomal protein S2"/>
    <property type="match status" value="1"/>
</dbReference>
<dbReference type="PRINTS" id="PR00395">
    <property type="entry name" value="RIBOSOMALS2"/>
</dbReference>
<dbReference type="InterPro" id="IPR001865">
    <property type="entry name" value="Ribosomal_uS2"/>
</dbReference>
<dbReference type="InterPro" id="IPR005706">
    <property type="entry name" value="Ribosomal_uS2_bac/mit/plastid"/>
</dbReference>
<dbReference type="PANTHER" id="PTHR12534">
    <property type="entry name" value="30S RIBOSOMAL PROTEIN S2 PROKARYOTIC AND ORGANELLAR"/>
    <property type="match status" value="1"/>
</dbReference>
<name>G9ZGJ6_9GAMM</name>
<sequence>MSKVSMRELFEAGAHFGHRTRFWNPKMAPYIYGKRGDIHIINLEKTVPMLNDALNFVGTVVASGGTVMFVGTKRSASEAVGTAAARCGMPYVNFRWLGGMMTNFKTIRQSINRLEAIERMAEDGTFQKLVKKEVIVLGRERDKLARSLTGIRHMRRLPDVLFIIDVGHEHIAVQEARKLGIPVVGIVDTNNLLEGVDYIIPGNDDSVRAINLYVNAVADTIQEAKASVTTGGGENAEKALEEAVVVAEETVIVEETPAAE</sequence>
<dbReference type="HOGENOM" id="CLU_040318_2_1_6"/>
<comment type="caution">
    <text evidence="7">The sequence shown here is derived from an EMBL/GenBank/DDBJ whole genome shotgun (WGS) entry which is preliminary data.</text>
</comment>
<comment type="similarity">
    <text evidence="1 5 6">Belongs to the universal ribosomal protein uS2 family.</text>
</comment>
<gene>
    <name evidence="5" type="primary">rpsB</name>
    <name evidence="7" type="ORF">HMPREF9080_01900</name>
</gene>
<dbReference type="PATRIC" id="fig|797473.3.peg.1548"/>
<dbReference type="EMBL" id="AGCM01000110">
    <property type="protein sequence ID" value="EHM53147.1"/>
    <property type="molecule type" value="Genomic_DNA"/>
</dbReference>
<dbReference type="GO" id="GO:0022627">
    <property type="term" value="C:cytosolic small ribosomal subunit"/>
    <property type="evidence" value="ECO:0007669"/>
    <property type="project" value="TreeGrafter"/>
</dbReference>
<keyword evidence="2 5" id="KW-0689">Ribosomal protein</keyword>
<evidence type="ECO:0000256" key="2">
    <source>
        <dbReference type="ARBA" id="ARBA00022980"/>
    </source>
</evidence>
<organism evidence="7 8">
    <name type="scientific">Cardiobacterium valvarum F0432</name>
    <dbReference type="NCBI Taxonomy" id="797473"/>
    <lineage>
        <taxon>Bacteria</taxon>
        <taxon>Pseudomonadati</taxon>
        <taxon>Pseudomonadota</taxon>
        <taxon>Gammaproteobacteria</taxon>
        <taxon>Cardiobacteriales</taxon>
        <taxon>Cardiobacteriaceae</taxon>
        <taxon>Cardiobacterium</taxon>
    </lineage>
</organism>
<dbReference type="InterPro" id="IPR023591">
    <property type="entry name" value="Ribosomal_uS2_flav_dom_sf"/>
</dbReference>
<evidence type="ECO:0000256" key="6">
    <source>
        <dbReference type="RuleBase" id="RU003631"/>
    </source>
</evidence>
<dbReference type="STRING" id="797473.HMPREF9080_01900"/>
<evidence type="ECO:0000313" key="8">
    <source>
        <dbReference type="Proteomes" id="UP000004750"/>
    </source>
</evidence>
<evidence type="ECO:0000256" key="1">
    <source>
        <dbReference type="ARBA" id="ARBA00006242"/>
    </source>
</evidence>
<protein>
    <recommendedName>
        <fullName evidence="4 5">Small ribosomal subunit protein uS2</fullName>
    </recommendedName>
</protein>